<organism evidence="2 3">
    <name type="scientific">Xylanimonas protaetiae</name>
    <dbReference type="NCBI Taxonomy" id="2509457"/>
    <lineage>
        <taxon>Bacteria</taxon>
        <taxon>Bacillati</taxon>
        <taxon>Actinomycetota</taxon>
        <taxon>Actinomycetes</taxon>
        <taxon>Micrococcales</taxon>
        <taxon>Promicromonosporaceae</taxon>
        <taxon>Xylanimonas</taxon>
    </lineage>
</organism>
<name>A0A4P6F1L3_9MICO</name>
<dbReference type="Proteomes" id="UP000292118">
    <property type="component" value="Chromosome"/>
</dbReference>
<dbReference type="PROSITE" id="PS51729">
    <property type="entry name" value="GNAT_YJDJ"/>
    <property type="match status" value="1"/>
</dbReference>
<dbReference type="RefSeq" id="WP_129187071.1">
    <property type="nucleotide sequence ID" value="NZ_CP035493.1"/>
</dbReference>
<protein>
    <submittedName>
        <fullName evidence="2">N-acetyltransferase</fullName>
    </submittedName>
</protein>
<dbReference type="EMBL" id="CP035493">
    <property type="protein sequence ID" value="QAY69680.1"/>
    <property type="molecule type" value="Genomic_DNA"/>
</dbReference>
<dbReference type="OrthoDB" id="5405911at2"/>
<gene>
    <name evidence="2" type="ORF">ET471_06180</name>
</gene>
<evidence type="ECO:0000313" key="2">
    <source>
        <dbReference type="EMBL" id="QAY69680.1"/>
    </source>
</evidence>
<feature type="domain" description="N-acetyltransferase" evidence="1">
    <location>
        <begin position="17"/>
        <end position="105"/>
    </location>
</feature>
<dbReference type="Pfam" id="PF14542">
    <property type="entry name" value="Acetyltransf_CG"/>
    <property type="match status" value="1"/>
</dbReference>
<dbReference type="SUPFAM" id="SSF55729">
    <property type="entry name" value="Acyl-CoA N-acyltransferases (Nat)"/>
    <property type="match status" value="1"/>
</dbReference>
<dbReference type="Gene3D" id="3.40.630.30">
    <property type="match status" value="1"/>
</dbReference>
<dbReference type="KEGG" id="xya:ET471_06180"/>
<dbReference type="InterPro" id="IPR045057">
    <property type="entry name" value="Gcn5-rel_NAT"/>
</dbReference>
<dbReference type="PANTHER" id="PTHR31435:SF9">
    <property type="entry name" value="PROTEIN NATD1"/>
    <property type="match status" value="1"/>
</dbReference>
<reference evidence="2 3" key="1">
    <citation type="submission" date="2019-01" db="EMBL/GenBank/DDBJ databases">
        <title>Genome sequencing of strain FW10M-9.</title>
        <authorList>
            <person name="Heo J."/>
            <person name="Kim S.-J."/>
            <person name="Kim J.-S."/>
            <person name="Hong S.-B."/>
            <person name="Kwon S.-W."/>
        </authorList>
    </citation>
    <scope>NUCLEOTIDE SEQUENCE [LARGE SCALE GENOMIC DNA]</scope>
    <source>
        <strain evidence="2 3">FW10M-9</strain>
    </source>
</reference>
<accession>A0A4P6F1L3</accession>
<dbReference type="AlphaFoldDB" id="A0A4P6F1L3"/>
<proteinExistence type="predicted"/>
<dbReference type="InterPro" id="IPR016181">
    <property type="entry name" value="Acyl_CoA_acyltransferase"/>
</dbReference>
<dbReference type="InterPro" id="IPR031165">
    <property type="entry name" value="GNAT_YJDJ"/>
</dbReference>
<keyword evidence="2" id="KW-0808">Transferase</keyword>
<dbReference type="GO" id="GO:0016740">
    <property type="term" value="F:transferase activity"/>
    <property type="evidence" value="ECO:0007669"/>
    <property type="project" value="UniProtKB-KW"/>
</dbReference>
<evidence type="ECO:0000313" key="3">
    <source>
        <dbReference type="Proteomes" id="UP000292118"/>
    </source>
</evidence>
<dbReference type="PANTHER" id="PTHR31435">
    <property type="entry name" value="PROTEIN NATD1"/>
    <property type="match status" value="1"/>
</dbReference>
<dbReference type="CDD" id="cd04301">
    <property type="entry name" value="NAT_SF"/>
    <property type="match status" value="1"/>
</dbReference>
<sequence>MTHPTASADQSPVCVVVRLPEQSRYEAHHPESDRVMGWLNFRVEGDVVVIPQTVTVPEFRGRGVAAMLARQALEDAIDDGKKVDALCWYVAEFIERNPRYYSLQV</sequence>
<keyword evidence="3" id="KW-1185">Reference proteome</keyword>
<evidence type="ECO:0000259" key="1">
    <source>
        <dbReference type="PROSITE" id="PS51729"/>
    </source>
</evidence>